<dbReference type="InterPro" id="IPR011015">
    <property type="entry name" value="LEM/LEM-like_dom_sf"/>
</dbReference>
<organism evidence="4 5">
    <name type="scientific">Caenorhabditis bovis</name>
    <dbReference type="NCBI Taxonomy" id="2654633"/>
    <lineage>
        <taxon>Eukaryota</taxon>
        <taxon>Metazoa</taxon>
        <taxon>Ecdysozoa</taxon>
        <taxon>Nematoda</taxon>
        <taxon>Chromadorea</taxon>
        <taxon>Rhabditida</taxon>
        <taxon>Rhabditina</taxon>
        <taxon>Rhabditomorpha</taxon>
        <taxon>Rhabditoidea</taxon>
        <taxon>Rhabditidae</taxon>
        <taxon>Peloderinae</taxon>
        <taxon>Caenorhabditis</taxon>
    </lineage>
</organism>
<feature type="region of interest" description="Disordered" evidence="1">
    <location>
        <begin position="92"/>
        <end position="112"/>
    </location>
</feature>
<keyword evidence="5" id="KW-1185">Reference proteome</keyword>
<gene>
    <name evidence="4" type="ORF">CBOVIS_LOCUS9799</name>
</gene>
<evidence type="ECO:0000256" key="2">
    <source>
        <dbReference type="SAM" id="Phobius"/>
    </source>
</evidence>
<dbReference type="FunFam" id="1.10.720.40:FF:000001">
    <property type="entry name" value="LEM domain containing 2, isoform CRA_a"/>
    <property type="match status" value="1"/>
</dbReference>
<dbReference type="CDD" id="cd12940">
    <property type="entry name" value="LEM_LAP2_LEMD1"/>
    <property type="match status" value="1"/>
</dbReference>
<dbReference type="EMBL" id="CADEPM010000006">
    <property type="protein sequence ID" value="CAB3407952.1"/>
    <property type="molecule type" value="Genomic_DNA"/>
</dbReference>
<feature type="transmembrane region" description="Helical" evidence="2">
    <location>
        <begin position="135"/>
        <end position="157"/>
    </location>
</feature>
<keyword evidence="2" id="KW-0472">Membrane</keyword>
<feature type="compositionally biased region" description="Acidic residues" evidence="1">
    <location>
        <begin position="98"/>
        <end position="109"/>
    </location>
</feature>
<evidence type="ECO:0000313" key="4">
    <source>
        <dbReference type="EMBL" id="CAB3407952.1"/>
    </source>
</evidence>
<comment type="caution">
    <text evidence="4">The sequence shown here is derived from an EMBL/GenBank/DDBJ whole genome shotgun (WGS) entry which is preliminary data.</text>
</comment>
<dbReference type="Gene3D" id="1.10.720.40">
    <property type="match status" value="1"/>
</dbReference>
<dbReference type="PANTHER" id="PTHR12019:SF9">
    <property type="entry name" value="THYMOPOIETIN"/>
    <property type="match status" value="1"/>
</dbReference>
<dbReference type="InterPro" id="IPR051656">
    <property type="entry name" value="LEM_domain"/>
</dbReference>
<dbReference type="AlphaFoldDB" id="A0A8S1F8K2"/>
<dbReference type="OrthoDB" id="6363067at2759"/>
<name>A0A8S1F8K2_9PELO</name>
<evidence type="ECO:0000256" key="1">
    <source>
        <dbReference type="SAM" id="MobiDB-lite"/>
    </source>
</evidence>
<dbReference type="PANTHER" id="PTHR12019">
    <property type="entry name" value="LAMINA-ASSOCIATED POLYPEPTIDE THYMOPOIETIN"/>
    <property type="match status" value="1"/>
</dbReference>
<evidence type="ECO:0000313" key="5">
    <source>
        <dbReference type="Proteomes" id="UP000494206"/>
    </source>
</evidence>
<proteinExistence type="predicted"/>
<reference evidence="4 5" key="1">
    <citation type="submission" date="2020-04" db="EMBL/GenBank/DDBJ databases">
        <authorList>
            <person name="Laetsch R D."/>
            <person name="Stevens L."/>
            <person name="Kumar S."/>
            <person name="Blaxter L. M."/>
        </authorList>
    </citation>
    <scope>NUCLEOTIDE SEQUENCE [LARGE SCALE GENOMIC DNA]</scope>
</reference>
<keyword evidence="2" id="KW-1133">Transmembrane helix</keyword>
<protein>
    <recommendedName>
        <fullName evidence="3">LEM domain-containing protein</fullName>
    </recommendedName>
</protein>
<dbReference type="PROSITE" id="PS50954">
    <property type="entry name" value="LEM"/>
    <property type="match status" value="1"/>
</dbReference>
<dbReference type="Proteomes" id="UP000494206">
    <property type="component" value="Unassembled WGS sequence"/>
</dbReference>
<accession>A0A8S1F8K2</accession>
<keyword evidence="2" id="KW-0812">Transmembrane</keyword>
<evidence type="ECO:0000259" key="3">
    <source>
        <dbReference type="PROSITE" id="PS50954"/>
    </source>
</evidence>
<feature type="domain" description="LEM" evidence="3">
    <location>
        <begin position="1"/>
        <end position="44"/>
    </location>
</feature>
<sequence length="175" mass="19609">MDVSKLSDVELREALVSNGINPGPIGPTTRLVYEKKLSKVLNDDDHNVSQTIELNISKVIEQPVTRSPVPQVEIAQPIQPEAGDLSRTAIIDEKELDKDESDEEDYEGEESMRYLTEEEIQAERKARKQNKKSNTVKNIGIFAIAFGAIAVFAYFLLENTEMLLASMKANEDDQL</sequence>
<dbReference type="Pfam" id="PF03020">
    <property type="entry name" value="LEM"/>
    <property type="match status" value="1"/>
</dbReference>
<dbReference type="InterPro" id="IPR003887">
    <property type="entry name" value="LEM_dom"/>
</dbReference>
<dbReference type="SMART" id="SM00540">
    <property type="entry name" value="LEM"/>
    <property type="match status" value="1"/>
</dbReference>
<dbReference type="SUPFAM" id="SSF63451">
    <property type="entry name" value="LEM domain"/>
    <property type="match status" value="1"/>
</dbReference>